<sequence>MRNQIVVHCYSLMAKKKSIVLPQANRESSTHALIKGVVAAVVTTSRSEVCSLCCAPPSLEICAVKKTNSKPTKGKRRKCFFGGLRSKVQVAAEVVWFTSTPQSSHQCENEVEEFSVIRFQGKEKVYGLKLLLEAEHPLWSQACTRRFGMVEGTWNYDESKELQNWKDKITRYTQTIKEVGMIVFCQRKRQMHCL</sequence>
<organism evidence="1 2">
    <name type="scientific">Castanea mollissima</name>
    <name type="common">Chinese chestnut</name>
    <dbReference type="NCBI Taxonomy" id="60419"/>
    <lineage>
        <taxon>Eukaryota</taxon>
        <taxon>Viridiplantae</taxon>
        <taxon>Streptophyta</taxon>
        <taxon>Embryophyta</taxon>
        <taxon>Tracheophyta</taxon>
        <taxon>Spermatophyta</taxon>
        <taxon>Magnoliopsida</taxon>
        <taxon>eudicotyledons</taxon>
        <taxon>Gunneridae</taxon>
        <taxon>Pentapetalae</taxon>
        <taxon>rosids</taxon>
        <taxon>fabids</taxon>
        <taxon>Fagales</taxon>
        <taxon>Fagaceae</taxon>
        <taxon>Castanea</taxon>
    </lineage>
</organism>
<gene>
    <name evidence="1" type="ORF">CMV_025415</name>
</gene>
<name>A0A8J4V8N1_9ROSI</name>
<proteinExistence type="predicted"/>
<dbReference type="AlphaFoldDB" id="A0A8J4V8N1"/>
<evidence type="ECO:0000313" key="1">
    <source>
        <dbReference type="EMBL" id="KAF3948612.1"/>
    </source>
</evidence>
<evidence type="ECO:0000313" key="2">
    <source>
        <dbReference type="Proteomes" id="UP000737018"/>
    </source>
</evidence>
<keyword evidence="2" id="KW-1185">Reference proteome</keyword>
<protein>
    <submittedName>
        <fullName evidence="1">Uncharacterized protein</fullName>
    </submittedName>
</protein>
<dbReference type="Proteomes" id="UP000737018">
    <property type="component" value="Unassembled WGS sequence"/>
</dbReference>
<dbReference type="EMBL" id="JRKL02006682">
    <property type="protein sequence ID" value="KAF3948612.1"/>
    <property type="molecule type" value="Genomic_DNA"/>
</dbReference>
<reference evidence="1" key="1">
    <citation type="submission" date="2020-03" db="EMBL/GenBank/DDBJ databases">
        <title>Castanea mollissima Vanexum genome sequencing.</title>
        <authorList>
            <person name="Staton M."/>
        </authorList>
    </citation>
    <scope>NUCLEOTIDE SEQUENCE</scope>
    <source>
        <tissue evidence="1">Leaf</tissue>
    </source>
</reference>
<comment type="caution">
    <text evidence="1">The sequence shown here is derived from an EMBL/GenBank/DDBJ whole genome shotgun (WGS) entry which is preliminary data.</text>
</comment>
<accession>A0A8J4V8N1</accession>
<dbReference type="OrthoDB" id="696085at2759"/>